<organism evidence="2 3">
    <name type="scientific">Dactylonectria macrodidyma</name>
    <dbReference type="NCBI Taxonomy" id="307937"/>
    <lineage>
        <taxon>Eukaryota</taxon>
        <taxon>Fungi</taxon>
        <taxon>Dikarya</taxon>
        <taxon>Ascomycota</taxon>
        <taxon>Pezizomycotina</taxon>
        <taxon>Sordariomycetes</taxon>
        <taxon>Hypocreomycetidae</taxon>
        <taxon>Hypocreales</taxon>
        <taxon>Nectriaceae</taxon>
        <taxon>Dactylonectria</taxon>
    </lineage>
</organism>
<dbReference type="OrthoDB" id="1911848at2759"/>
<feature type="domain" description="Protein kinase" evidence="1">
    <location>
        <begin position="208"/>
        <end position="543"/>
    </location>
</feature>
<evidence type="ECO:0000313" key="3">
    <source>
        <dbReference type="Proteomes" id="UP000738349"/>
    </source>
</evidence>
<dbReference type="GO" id="GO:0005524">
    <property type="term" value="F:ATP binding"/>
    <property type="evidence" value="ECO:0007669"/>
    <property type="project" value="InterPro"/>
</dbReference>
<dbReference type="Proteomes" id="UP000738349">
    <property type="component" value="Unassembled WGS sequence"/>
</dbReference>
<evidence type="ECO:0000313" key="2">
    <source>
        <dbReference type="EMBL" id="KAH7137598.1"/>
    </source>
</evidence>
<name>A0A9P9IVZ3_9HYPO</name>
<dbReference type="Gene3D" id="1.10.510.10">
    <property type="entry name" value="Transferase(Phosphotransferase) domain 1"/>
    <property type="match status" value="1"/>
</dbReference>
<dbReference type="InterPro" id="IPR000719">
    <property type="entry name" value="Prot_kinase_dom"/>
</dbReference>
<dbReference type="SUPFAM" id="SSF56112">
    <property type="entry name" value="Protein kinase-like (PK-like)"/>
    <property type="match status" value="1"/>
</dbReference>
<accession>A0A9P9IVZ3</accession>
<dbReference type="GO" id="GO:0004672">
    <property type="term" value="F:protein kinase activity"/>
    <property type="evidence" value="ECO:0007669"/>
    <property type="project" value="InterPro"/>
</dbReference>
<keyword evidence="3" id="KW-1185">Reference proteome</keyword>
<sequence length="543" mass="60062">MALELAAFALAIPPTIDLCMKYGRELKSLCSTLKHADAEVSERILRLNNGWLRFMHQLSFVSRVEHVMDDGHRDIHEQTLCMLLSKLEAVTLLLKQLVRQIEPAQNQPSKNPAGHHLGGRRKMGFYFKKENLDKAIDELETWQKIADQSWFLIMKIADPHIDKALPSVDDAVGDGGSAASAIPGATAVRAAGHTGPLAGSGITIEARELDKMNVRRVPFSVVFLAQRTFSPGTVATYVLSKIQCKPLTKYDMIKGDARDLARKLQHSDPHAFGLLSCKGLAVPSSIPHVSPGGQQTEPEVNFTMVFRVPTPYSVDSARSLRDLLLNTSGPLSLSFKLDMARELAKAVGFVHTFGFIHKTIRPESILTFSNTDGSQSVFLVGFENFRREHGWTQRGGDDALDRNLYRHPSRQGACPREDYMMQHDIYSLGVCLLEIGLWTSLVAYDPRGVCVPTGLLLGVPPGTVDMGPFLLTGGQERLLFLARSSLPQVMGSKYAEIVQTCLTCLEPGNEDFGDAREFQDKDGVRVGVRYIEKILLRLNTLVI</sequence>
<dbReference type="AlphaFoldDB" id="A0A9P9IVZ3"/>
<gene>
    <name evidence="2" type="ORF">EDB81DRAFT_71112</name>
</gene>
<dbReference type="PANTHER" id="PTHR37542">
    <property type="entry name" value="HELO DOMAIN-CONTAINING PROTEIN-RELATED"/>
    <property type="match status" value="1"/>
</dbReference>
<proteinExistence type="predicted"/>
<dbReference type="PROSITE" id="PS50011">
    <property type="entry name" value="PROTEIN_KINASE_DOM"/>
    <property type="match status" value="1"/>
</dbReference>
<reference evidence="2" key="1">
    <citation type="journal article" date="2021" name="Nat. Commun.">
        <title>Genetic determinants of endophytism in the Arabidopsis root mycobiome.</title>
        <authorList>
            <person name="Mesny F."/>
            <person name="Miyauchi S."/>
            <person name="Thiergart T."/>
            <person name="Pickel B."/>
            <person name="Atanasova L."/>
            <person name="Karlsson M."/>
            <person name="Huettel B."/>
            <person name="Barry K.W."/>
            <person name="Haridas S."/>
            <person name="Chen C."/>
            <person name="Bauer D."/>
            <person name="Andreopoulos W."/>
            <person name="Pangilinan J."/>
            <person name="LaButti K."/>
            <person name="Riley R."/>
            <person name="Lipzen A."/>
            <person name="Clum A."/>
            <person name="Drula E."/>
            <person name="Henrissat B."/>
            <person name="Kohler A."/>
            <person name="Grigoriev I.V."/>
            <person name="Martin F.M."/>
            <person name="Hacquard S."/>
        </authorList>
    </citation>
    <scope>NUCLEOTIDE SEQUENCE</scope>
    <source>
        <strain evidence="2">MPI-CAGE-AT-0147</strain>
    </source>
</reference>
<protein>
    <recommendedName>
        <fullName evidence="1">Protein kinase domain-containing protein</fullName>
    </recommendedName>
</protein>
<evidence type="ECO:0000259" key="1">
    <source>
        <dbReference type="PROSITE" id="PS50011"/>
    </source>
</evidence>
<comment type="caution">
    <text evidence="2">The sequence shown here is derived from an EMBL/GenBank/DDBJ whole genome shotgun (WGS) entry which is preliminary data.</text>
</comment>
<dbReference type="InterPro" id="IPR011009">
    <property type="entry name" value="Kinase-like_dom_sf"/>
</dbReference>
<dbReference type="PANTHER" id="PTHR37542:SF1">
    <property type="entry name" value="PRION-INHIBITION AND PROPAGATION HELO DOMAIN-CONTAINING PROTEIN"/>
    <property type="match status" value="1"/>
</dbReference>
<dbReference type="EMBL" id="JAGMUV010000012">
    <property type="protein sequence ID" value="KAH7137598.1"/>
    <property type="molecule type" value="Genomic_DNA"/>
</dbReference>